<protein>
    <recommendedName>
        <fullName evidence="1">diguanylate cyclase</fullName>
        <ecNumber evidence="1">2.7.7.65</ecNumber>
    </recommendedName>
</protein>
<dbReference type="Pfam" id="PF00990">
    <property type="entry name" value="GGDEF"/>
    <property type="match status" value="1"/>
</dbReference>
<dbReference type="GO" id="GO:0052621">
    <property type="term" value="F:diguanylate cyclase activity"/>
    <property type="evidence" value="ECO:0007669"/>
    <property type="project" value="UniProtKB-EC"/>
</dbReference>
<dbReference type="EMBL" id="CP039704">
    <property type="protein sequence ID" value="QCI79707.1"/>
    <property type="molecule type" value="Genomic_DNA"/>
</dbReference>
<dbReference type="PANTHER" id="PTHR45138">
    <property type="entry name" value="REGULATORY COMPONENTS OF SENSORY TRANSDUCTION SYSTEM"/>
    <property type="match status" value="1"/>
</dbReference>
<dbReference type="RefSeq" id="WP_222872526.1">
    <property type="nucleotide sequence ID" value="NZ_CP039704.1"/>
</dbReference>
<dbReference type="NCBIfam" id="TIGR00254">
    <property type="entry name" value="GGDEF"/>
    <property type="match status" value="1"/>
</dbReference>
<gene>
    <name evidence="4" type="ORF">E6W36_09725</name>
</gene>
<evidence type="ECO:0000259" key="3">
    <source>
        <dbReference type="PROSITE" id="PS50887"/>
    </source>
</evidence>
<dbReference type="PANTHER" id="PTHR45138:SF9">
    <property type="entry name" value="DIGUANYLATE CYCLASE DGCM-RELATED"/>
    <property type="match status" value="1"/>
</dbReference>
<dbReference type="SMART" id="SM00267">
    <property type="entry name" value="GGDEF"/>
    <property type="match status" value="1"/>
</dbReference>
<reference evidence="5" key="1">
    <citation type="submission" date="2019-04" db="EMBL/GenBank/DDBJ databases">
        <title>Complete genome sequence of Sphingomonas sp. W1-2-3.</title>
        <authorList>
            <person name="Im W.T."/>
        </authorList>
    </citation>
    <scope>NUCLEOTIDE SEQUENCE [LARGE SCALE GENOMIC DNA]</scope>
    <source>
        <strain evidence="5">W1-2-3</strain>
    </source>
</reference>
<evidence type="ECO:0000256" key="2">
    <source>
        <dbReference type="ARBA" id="ARBA00034247"/>
    </source>
</evidence>
<dbReference type="GO" id="GO:0005886">
    <property type="term" value="C:plasma membrane"/>
    <property type="evidence" value="ECO:0007669"/>
    <property type="project" value="TreeGrafter"/>
</dbReference>
<dbReference type="InterPro" id="IPR000160">
    <property type="entry name" value="GGDEF_dom"/>
</dbReference>
<dbReference type="PROSITE" id="PS50887">
    <property type="entry name" value="GGDEF"/>
    <property type="match status" value="1"/>
</dbReference>
<dbReference type="Proteomes" id="UP000298714">
    <property type="component" value="Chromosome"/>
</dbReference>
<dbReference type="InterPro" id="IPR043128">
    <property type="entry name" value="Rev_trsase/Diguanyl_cyclase"/>
</dbReference>
<dbReference type="GO" id="GO:0043709">
    <property type="term" value="P:cell adhesion involved in single-species biofilm formation"/>
    <property type="evidence" value="ECO:0007669"/>
    <property type="project" value="TreeGrafter"/>
</dbReference>
<dbReference type="EC" id="2.7.7.65" evidence="1"/>
<organism evidence="4 5">
    <name type="scientific">Hankyongella ginsenosidimutans</name>
    <dbReference type="NCBI Taxonomy" id="1763828"/>
    <lineage>
        <taxon>Bacteria</taxon>
        <taxon>Pseudomonadati</taxon>
        <taxon>Pseudomonadota</taxon>
        <taxon>Alphaproteobacteria</taxon>
        <taxon>Sphingomonadales</taxon>
        <taxon>Sphingomonadaceae</taxon>
        <taxon>Hankyongella</taxon>
    </lineage>
</organism>
<keyword evidence="5" id="KW-1185">Reference proteome</keyword>
<evidence type="ECO:0000313" key="4">
    <source>
        <dbReference type="EMBL" id="QCI79707.1"/>
    </source>
</evidence>
<accession>A0A4D7C9P8</accession>
<sequence length="136" mass="14639">MSYAERYSVATSLLFFDVNGLKTVNDTLGHAAGDAVLVHVAETLRAHIRASDVVGRLGGDEYAVILTHADEAQAHIKADFLAGKICEMPARFEDQLIPVSAAVGVYTFGPGESPTDVLTRADKAMYDRKRAMKAAE</sequence>
<proteinExistence type="predicted"/>
<evidence type="ECO:0000313" key="5">
    <source>
        <dbReference type="Proteomes" id="UP000298714"/>
    </source>
</evidence>
<dbReference type="CDD" id="cd01949">
    <property type="entry name" value="GGDEF"/>
    <property type="match status" value="1"/>
</dbReference>
<evidence type="ECO:0000256" key="1">
    <source>
        <dbReference type="ARBA" id="ARBA00012528"/>
    </source>
</evidence>
<dbReference type="Gene3D" id="3.30.70.270">
    <property type="match status" value="1"/>
</dbReference>
<dbReference type="InterPro" id="IPR050469">
    <property type="entry name" value="Diguanylate_Cyclase"/>
</dbReference>
<feature type="domain" description="GGDEF" evidence="3">
    <location>
        <begin position="9"/>
        <end position="136"/>
    </location>
</feature>
<name>A0A4D7C9P8_9SPHN</name>
<comment type="catalytic activity">
    <reaction evidence="2">
        <text>2 GTP = 3',3'-c-di-GMP + 2 diphosphate</text>
        <dbReference type="Rhea" id="RHEA:24898"/>
        <dbReference type="ChEBI" id="CHEBI:33019"/>
        <dbReference type="ChEBI" id="CHEBI:37565"/>
        <dbReference type="ChEBI" id="CHEBI:58805"/>
        <dbReference type="EC" id="2.7.7.65"/>
    </reaction>
</comment>
<dbReference type="GO" id="GO:1902201">
    <property type="term" value="P:negative regulation of bacterial-type flagellum-dependent cell motility"/>
    <property type="evidence" value="ECO:0007669"/>
    <property type="project" value="TreeGrafter"/>
</dbReference>
<dbReference type="AlphaFoldDB" id="A0A4D7C9P8"/>
<dbReference type="SUPFAM" id="SSF55073">
    <property type="entry name" value="Nucleotide cyclase"/>
    <property type="match status" value="1"/>
</dbReference>
<dbReference type="KEGG" id="hgn:E6W36_09725"/>
<dbReference type="InterPro" id="IPR029787">
    <property type="entry name" value="Nucleotide_cyclase"/>
</dbReference>